<evidence type="ECO:0000313" key="3">
    <source>
        <dbReference type="Proteomes" id="UP001219605"/>
    </source>
</evidence>
<gene>
    <name evidence="2" type="ORF">PVK37_02995</name>
</gene>
<sequence length="89" mass="9797">MNRERERFVVHLPVIAVDLAAALRFARSVTRAVSFLADVDRAETTVSHEDAQGVRHRVFCDRLLDGGRRCPQPARHLGGCGPSPAAARH</sequence>
<reference evidence="2 3" key="1">
    <citation type="submission" date="2023-02" db="EMBL/GenBank/DDBJ databases">
        <authorList>
            <person name="Mo P."/>
        </authorList>
    </citation>
    <scope>NUCLEOTIDE SEQUENCE [LARGE SCALE GENOMIC DNA]</scope>
    <source>
        <strain evidence="2 3">HUAS 3</strain>
    </source>
</reference>
<dbReference type="EMBL" id="CP118615">
    <property type="protein sequence ID" value="WDZ85442.1"/>
    <property type="molecule type" value="Genomic_DNA"/>
</dbReference>
<evidence type="ECO:0000313" key="2">
    <source>
        <dbReference type="EMBL" id="WDZ85442.1"/>
    </source>
</evidence>
<proteinExistence type="predicted"/>
<organism evidence="2 3">
    <name type="scientific">Micromonospora cathayae</name>
    <dbReference type="NCBI Taxonomy" id="3028804"/>
    <lineage>
        <taxon>Bacteria</taxon>
        <taxon>Bacillati</taxon>
        <taxon>Actinomycetota</taxon>
        <taxon>Actinomycetes</taxon>
        <taxon>Micromonosporales</taxon>
        <taxon>Micromonosporaceae</taxon>
        <taxon>Micromonospora</taxon>
    </lineage>
</organism>
<name>A0ABY7ZR43_9ACTN</name>
<dbReference type="RefSeq" id="WP_275032144.1">
    <property type="nucleotide sequence ID" value="NZ_CP118615.1"/>
</dbReference>
<feature type="region of interest" description="Disordered" evidence="1">
    <location>
        <begin position="69"/>
        <end position="89"/>
    </location>
</feature>
<keyword evidence="3" id="KW-1185">Reference proteome</keyword>
<accession>A0ABY7ZR43</accession>
<dbReference type="Proteomes" id="UP001219605">
    <property type="component" value="Chromosome"/>
</dbReference>
<protein>
    <submittedName>
        <fullName evidence="2">Uncharacterized protein</fullName>
    </submittedName>
</protein>
<evidence type="ECO:0000256" key="1">
    <source>
        <dbReference type="SAM" id="MobiDB-lite"/>
    </source>
</evidence>